<protein>
    <submittedName>
        <fullName evidence="4">Outer membrane beta-barrel protein</fullName>
    </submittedName>
</protein>
<dbReference type="Pfam" id="PF13505">
    <property type="entry name" value="OMP_b-brl"/>
    <property type="match status" value="1"/>
</dbReference>
<gene>
    <name evidence="4" type="ORF">ACFSVN_07650</name>
</gene>
<dbReference type="InterPro" id="IPR011250">
    <property type="entry name" value="OMP/PagP_B-barrel"/>
</dbReference>
<feature type="chain" id="PRO_5046008645" evidence="2">
    <location>
        <begin position="26"/>
        <end position="160"/>
    </location>
</feature>
<dbReference type="EMBL" id="JBHULI010000024">
    <property type="protein sequence ID" value="MFD2532317.1"/>
    <property type="molecule type" value="Genomic_DNA"/>
</dbReference>
<sequence length="160" mass="17140">MNSMIKTTGLLIITTLCTLTLNAQSIPETGNVGIRANITGQTSIEVPYMLNESLSIAPFIGLNATQDQTTNFVLGVRPRYYINSENSFATYATGTLGISNTSINNANTSITDFNIGVGYGAEYFFSENFSVSGDANLNSRVGDSANNLSTALRISASFYF</sequence>
<proteinExistence type="predicted"/>
<evidence type="ECO:0000313" key="4">
    <source>
        <dbReference type="EMBL" id="MFD2532317.1"/>
    </source>
</evidence>
<feature type="domain" description="Outer membrane protein beta-barrel" evidence="3">
    <location>
        <begin position="30"/>
        <end position="158"/>
    </location>
</feature>
<comment type="caution">
    <text evidence="4">The sequence shown here is derived from an EMBL/GenBank/DDBJ whole genome shotgun (WGS) entry which is preliminary data.</text>
</comment>
<evidence type="ECO:0000313" key="5">
    <source>
        <dbReference type="Proteomes" id="UP001597460"/>
    </source>
</evidence>
<keyword evidence="1 2" id="KW-0732">Signal</keyword>
<reference evidence="5" key="1">
    <citation type="journal article" date="2019" name="Int. J. Syst. Evol. Microbiol.">
        <title>The Global Catalogue of Microorganisms (GCM) 10K type strain sequencing project: providing services to taxonomists for standard genome sequencing and annotation.</title>
        <authorList>
            <consortium name="The Broad Institute Genomics Platform"/>
            <consortium name="The Broad Institute Genome Sequencing Center for Infectious Disease"/>
            <person name="Wu L."/>
            <person name="Ma J."/>
        </authorList>
    </citation>
    <scope>NUCLEOTIDE SEQUENCE [LARGE SCALE GENOMIC DNA]</scope>
    <source>
        <strain evidence="5">KCTC 52042</strain>
    </source>
</reference>
<dbReference type="Gene3D" id="2.40.160.20">
    <property type="match status" value="1"/>
</dbReference>
<dbReference type="Proteomes" id="UP001597460">
    <property type="component" value="Unassembled WGS sequence"/>
</dbReference>
<dbReference type="SUPFAM" id="SSF56925">
    <property type="entry name" value="OMPA-like"/>
    <property type="match status" value="1"/>
</dbReference>
<feature type="signal peptide" evidence="2">
    <location>
        <begin position="1"/>
        <end position="25"/>
    </location>
</feature>
<organism evidence="4 5">
    <name type="scientific">Gracilimonas halophila</name>
    <dbReference type="NCBI Taxonomy" id="1834464"/>
    <lineage>
        <taxon>Bacteria</taxon>
        <taxon>Pseudomonadati</taxon>
        <taxon>Balneolota</taxon>
        <taxon>Balneolia</taxon>
        <taxon>Balneolales</taxon>
        <taxon>Balneolaceae</taxon>
        <taxon>Gracilimonas</taxon>
    </lineage>
</organism>
<keyword evidence="5" id="KW-1185">Reference proteome</keyword>
<evidence type="ECO:0000256" key="1">
    <source>
        <dbReference type="ARBA" id="ARBA00022729"/>
    </source>
</evidence>
<name>A0ABW5JLM9_9BACT</name>
<accession>A0ABW5JLM9</accession>
<dbReference type="InterPro" id="IPR027385">
    <property type="entry name" value="Beta-barrel_OMP"/>
</dbReference>
<evidence type="ECO:0000256" key="2">
    <source>
        <dbReference type="SAM" id="SignalP"/>
    </source>
</evidence>
<evidence type="ECO:0000259" key="3">
    <source>
        <dbReference type="Pfam" id="PF13505"/>
    </source>
</evidence>